<proteinExistence type="predicted"/>
<dbReference type="AlphaFoldDB" id="A0A1F5FJT8"/>
<organism evidence="2 3">
    <name type="scientific">Candidatus Collierbacteria bacterium RIFOXYB1_FULL_49_13</name>
    <dbReference type="NCBI Taxonomy" id="1817728"/>
    <lineage>
        <taxon>Bacteria</taxon>
        <taxon>Candidatus Collieribacteriota</taxon>
    </lineage>
</organism>
<dbReference type="Pfam" id="PF12706">
    <property type="entry name" value="Lactamase_B_2"/>
    <property type="match status" value="1"/>
</dbReference>
<accession>A0A1F5FJT8</accession>
<dbReference type="SMART" id="SM00849">
    <property type="entry name" value="Lactamase_B"/>
    <property type="match status" value="1"/>
</dbReference>
<comment type="caution">
    <text evidence="2">The sequence shown here is derived from an EMBL/GenBank/DDBJ whole genome shotgun (WGS) entry which is preliminary data.</text>
</comment>
<name>A0A1F5FJT8_9BACT</name>
<dbReference type="PANTHER" id="PTHR42663:SF6">
    <property type="entry name" value="HYDROLASE C777.06C-RELATED"/>
    <property type="match status" value="1"/>
</dbReference>
<sequence length="259" mass="28536">MQISFLGTGANGGVPQLDCRCTQCENARLDPAAERLRSSLLIETGDHKIILDCGPDFRQQLQRHHLNLQEIDLVVITHLHFDHAAGLMELSCGNRLGIPILASEANQALLRQKPEVNFLLDSGYIRLISPTLAQRYGVTLLDVPHDSSFPTSAIVVNHVGKRVWYSPDVHVITDAMLQAMQTCDLLIFDATFLKESWKPGVTAKELGHLAIEQSAPILSALNKRVIYSHINHSEDTSAVKSFLKPFNSVLASDGLTISL</sequence>
<dbReference type="EMBL" id="MFAM01000006">
    <property type="protein sequence ID" value="OGD79887.1"/>
    <property type="molecule type" value="Genomic_DNA"/>
</dbReference>
<evidence type="ECO:0000313" key="2">
    <source>
        <dbReference type="EMBL" id="OGD79887.1"/>
    </source>
</evidence>
<dbReference type="PANTHER" id="PTHR42663">
    <property type="entry name" value="HYDROLASE C777.06C-RELATED-RELATED"/>
    <property type="match status" value="1"/>
</dbReference>
<dbReference type="Gene3D" id="3.60.15.10">
    <property type="entry name" value="Ribonuclease Z/Hydroxyacylglutathione hydrolase-like"/>
    <property type="match status" value="1"/>
</dbReference>
<dbReference type="Proteomes" id="UP000176682">
    <property type="component" value="Unassembled WGS sequence"/>
</dbReference>
<dbReference type="SUPFAM" id="SSF56281">
    <property type="entry name" value="Metallo-hydrolase/oxidoreductase"/>
    <property type="match status" value="1"/>
</dbReference>
<reference evidence="2 3" key="1">
    <citation type="journal article" date="2016" name="Nat. Commun.">
        <title>Thousands of microbial genomes shed light on interconnected biogeochemical processes in an aquifer system.</title>
        <authorList>
            <person name="Anantharaman K."/>
            <person name="Brown C.T."/>
            <person name="Hug L.A."/>
            <person name="Sharon I."/>
            <person name="Castelle C.J."/>
            <person name="Probst A.J."/>
            <person name="Thomas B.C."/>
            <person name="Singh A."/>
            <person name="Wilkins M.J."/>
            <person name="Karaoz U."/>
            <person name="Brodie E.L."/>
            <person name="Williams K.H."/>
            <person name="Hubbard S.S."/>
            <person name="Banfield J.F."/>
        </authorList>
    </citation>
    <scope>NUCLEOTIDE SEQUENCE [LARGE SCALE GENOMIC DNA]</scope>
</reference>
<protein>
    <recommendedName>
        <fullName evidence="1">Metallo-beta-lactamase domain-containing protein</fullName>
    </recommendedName>
</protein>
<evidence type="ECO:0000259" key="1">
    <source>
        <dbReference type="SMART" id="SM00849"/>
    </source>
</evidence>
<evidence type="ECO:0000313" key="3">
    <source>
        <dbReference type="Proteomes" id="UP000176682"/>
    </source>
</evidence>
<dbReference type="InterPro" id="IPR001279">
    <property type="entry name" value="Metallo-B-lactamas"/>
</dbReference>
<dbReference type="InterPro" id="IPR036866">
    <property type="entry name" value="RibonucZ/Hydroxyglut_hydro"/>
</dbReference>
<feature type="domain" description="Metallo-beta-lactamase" evidence="1">
    <location>
        <begin position="36"/>
        <end position="229"/>
    </location>
</feature>
<gene>
    <name evidence="2" type="ORF">A2368_03180</name>
</gene>
<dbReference type="CDD" id="cd16279">
    <property type="entry name" value="metallo-hydrolase-like_MBL-fold"/>
    <property type="match status" value="1"/>
</dbReference>